<feature type="domain" description="Glycosyltransferase 2-like" evidence="9">
    <location>
        <begin position="69"/>
        <end position="229"/>
    </location>
</feature>
<proteinExistence type="predicted"/>
<dbReference type="SUPFAM" id="SSF53448">
    <property type="entry name" value="Nucleotide-diphospho-sugar transferases"/>
    <property type="match status" value="1"/>
</dbReference>
<keyword evidence="11" id="KW-1185">Reference proteome</keyword>
<protein>
    <submittedName>
        <fullName evidence="10">Glycosyltransferase</fullName>
    </submittedName>
</protein>
<dbReference type="Pfam" id="PF00535">
    <property type="entry name" value="Glycos_transf_2"/>
    <property type="match status" value="1"/>
</dbReference>
<evidence type="ECO:0000256" key="1">
    <source>
        <dbReference type="ARBA" id="ARBA00022475"/>
    </source>
</evidence>
<keyword evidence="3 10" id="KW-0808">Transferase</keyword>
<gene>
    <name evidence="10" type="ORF">CAP_7451</name>
</gene>
<dbReference type="GO" id="GO:0009103">
    <property type="term" value="P:lipopolysaccharide biosynthetic process"/>
    <property type="evidence" value="ECO:0007669"/>
    <property type="project" value="UniProtKB-KW"/>
</dbReference>
<dbReference type="InterPro" id="IPR029044">
    <property type="entry name" value="Nucleotide-diphossugar_trans"/>
</dbReference>
<dbReference type="GO" id="GO:0005886">
    <property type="term" value="C:plasma membrane"/>
    <property type="evidence" value="ECO:0007669"/>
    <property type="project" value="TreeGrafter"/>
</dbReference>
<keyword evidence="2" id="KW-0328">Glycosyltransferase</keyword>
<dbReference type="Proteomes" id="UP000019678">
    <property type="component" value="Unassembled WGS sequence"/>
</dbReference>
<keyword evidence="5" id="KW-0448">Lipopolysaccharide biosynthesis</keyword>
<dbReference type="RefSeq" id="WP_231511823.1">
    <property type="nucleotide sequence ID" value="NZ_ASRX01000066.1"/>
</dbReference>
<keyword evidence="1" id="KW-1003">Cell membrane</keyword>
<dbReference type="Gene3D" id="3.90.550.10">
    <property type="entry name" value="Spore Coat Polysaccharide Biosynthesis Protein SpsA, Chain A"/>
    <property type="match status" value="1"/>
</dbReference>
<dbReference type="CDD" id="cd04187">
    <property type="entry name" value="DPM1_like_bac"/>
    <property type="match status" value="1"/>
</dbReference>
<dbReference type="PANTHER" id="PTHR48090">
    <property type="entry name" value="UNDECAPRENYL-PHOSPHATE 4-DEOXY-4-FORMAMIDO-L-ARABINOSE TRANSFERASE-RELATED"/>
    <property type="match status" value="1"/>
</dbReference>
<evidence type="ECO:0000313" key="10">
    <source>
        <dbReference type="EMBL" id="EYF02111.1"/>
    </source>
</evidence>
<keyword evidence="4 8" id="KW-0812">Transmembrane</keyword>
<dbReference type="EMBL" id="ASRX01000066">
    <property type="protein sequence ID" value="EYF02111.1"/>
    <property type="molecule type" value="Genomic_DNA"/>
</dbReference>
<evidence type="ECO:0000256" key="7">
    <source>
        <dbReference type="ARBA" id="ARBA00023136"/>
    </source>
</evidence>
<dbReference type="eggNOG" id="COG0463">
    <property type="taxonomic scope" value="Bacteria"/>
</dbReference>
<dbReference type="STRING" id="1192034.CAP_7451"/>
<evidence type="ECO:0000256" key="4">
    <source>
        <dbReference type="ARBA" id="ARBA00022692"/>
    </source>
</evidence>
<feature type="transmembrane region" description="Helical" evidence="8">
    <location>
        <begin position="333"/>
        <end position="354"/>
    </location>
</feature>
<evidence type="ECO:0000259" key="9">
    <source>
        <dbReference type="Pfam" id="PF00535"/>
    </source>
</evidence>
<evidence type="ECO:0000313" key="11">
    <source>
        <dbReference type="Proteomes" id="UP000019678"/>
    </source>
</evidence>
<feature type="transmembrane region" description="Helical" evidence="8">
    <location>
        <begin position="296"/>
        <end position="321"/>
    </location>
</feature>
<sequence>MTVDALSPEAKTVPLDTLDAAPADAPAAPIVVPTSALALAPAGAGASADADAVEAAEAAEAVEVRPRVSIVVPGLNESESLPELASRIQKVLGGRVSYELIFVDDGSTDPTWKVIGELRAKDPTVKGIRLRKNFGKATALTAGFQKARGEILVTMDADLQDDPADLPTLLAKIEEGEDVVVGWKVQRLDPTNRLVLSRIFNGTVRWVTGVKLHDMNCGFKAYREEVIRNIPIYGDLFRFIPALAASQGFRVAEVPVKHHARRYGSSRYGLERILRGFFDLLSVLFLTRYSKKPMHLFGLMGLVFAALGVCVNLYLTVLWFLGYKIGDRPLLLLGVLMIILGIQFFSMGFIGEFLTFQMQQRTMRNDLPIREQLG</sequence>
<reference evidence="10 11" key="1">
    <citation type="submission" date="2013-05" db="EMBL/GenBank/DDBJ databases">
        <title>Genome assembly of Chondromyces apiculatus DSM 436.</title>
        <authorList>
            <person name="Sharma G."/>
            <person name="Khatri I."/>
            <person name="Kaur C."/>
            <person name="Mayilraj S."/>
            <person name="Subramanian S."/>
        </authorList>
    </citation>
    <scope>NUCLEOTIDE SEQUENCE [LARGE SCALE GENOMIC DNA]</scope>
    <source>
        <strain evidence="10 11">DSM 436</strain>
    </source>
</reference>
<organism evidence="10 11">
    <name type="scientific">Chondromyces apiculatus DSM 436</name>
    <dbReference type="NCBI Taxonomy" id="1192034"/>
    <lineage>
        <taxon>Bacteria</taxon>
        <taxon>Pseudomonadati</taxon>
        <taxon>Myxococcota</taxon>
        <taxon>Polyangia</taxon>
        <taxon>Polyangiales</taxon>
        <taxon>Polyangiaceae</taxon>
        <taxon>Chondromyces</taxon>
    </lineage>
</organism>
<keyword evidence="7 8" id="KW-0472">Membrane</keyword>
<dbReference type="PANTHER" id="PTHR48090:SF3">
    <property type="entry name" value="UNDECAPRENYL-PHOSPHATE 4-DEOXY-4-FORMAMIDO-L-ARABINOSE TRANSFERASE"/>
    <property type="match status" value="1"/>
</dbReference>
<dbReference type="AlphaFoldDB" id="A0A017T0P7"/>
<comment type="caution">
    <text evidence="10">The sequence shown here is derived from an EMBL/GenBank/DDBJ whole genome shotgun (WGS) entry which is preliminary data.</text>
</comment>
<name>A0A017T0P7_9BACT</name>
<evidence type="ECO:0000256" key="3">
    <source>
        <dbReference type="ARBA" id="ARBA00022679"/>
    </source>
</evidence>
<evidence type="ECO:0000256" key="8">
    <source>
        <dbReference type="SAM" id="Phobius"/>
    </source>
</evidence>
<accession>A0A017T0P7</accession>
<dbReference type="GO" id="GO:0099621">
    <property type="term" value="F:undecaprenyl-phosphate 4-deoxy-4-formamido-L-arabinose transferase activity"/>
    <property type="evidence" value="ECO:0007669"/>
    <property type="project" value="TreeGrafter"/>
</dbReference>
<dbReference type="InterPro" id="IPR050256">
    <property type="entry name" value="Glycosyltransferase_2"/>
</dbReference>
<keyword evidence="6 8" id="KW-1133">Transmembrane helix</keyword>
<evidence type="ECO:0000256" key="2">
    <source>
        <dbReference type="ARBA" id="ARBA00022676"/>
    </source>
</evidence>
<evidence type="ECO:0000256" key="6">
    <source>
        <dbReference type="ARBA" id="ARBA00022989"/>
    </source>
</evidence>
<evidence type="ECO:0000256" key="5">
    <source>
        <dbReference type="ARBA" id="ARBA00022985"/>
    </source>
</evidence>
<dbReference type="InterPro" id="IPR001173">
    <property type="entry name" value="Glyco_trans_2-like"/>
</dbReference>